<dbReference type="Proteomes" id="UP000606786">
    <property type="component" value="Unassembled WGS sequence"/>
</dbReference>
<keyword evidence="3" id="KW-1185">Reference proteome</keyword>
<evidence type="ECO:0000313" key="3">
    <source>
        <dbReference type="Proteomes" id="UP000606786"/>
    </source>
</evidence>
<dbReference type="AlphaFoldDB" id="A0A811URM1"/>
<gene>
    <name evidence="2" type="ORF">CCAP1982_LOCUS8912</name>
</gene>
<comment type="caution">
    <text evidence="2">The sequence shown here is derived from an EMBL/GenBank/DDBJ whole genome shotgun (WGS) entry which is preliminary data.</text>
</comment>
<feature type="region of interest" description="Disordered" evidence="1">
    <location>
        <begin position="1"/>
        <end position="23"/>
    </location>
</feature>
<reference evidence="2" key="1">
    <citation type="submission" date="2020-11" db="EMBL/GenBank/DDBJ databases">
        <authorList>
            <person name="Whitehead M."/>
        </authorList>
    </citation>
    <scope>NUCLEOTIDE SEQUENCE</scope>
    <source>
        <strain evidence="2">EGII</strain>
    </source>
</reference>
<evidence type="ECO:0000256" key="1">
    <source>
        <dbReference type="SAM" id="MobiDB-lite"/>
    </source>
</evidence>
<accession>A0A811URM1</accession>
<proteinExistence type="predicted"/>
<organism evidence="2 3">
    <name type="scientific">Ceratitis capitata</name>
    <name type="common">Mediterranean fruit fly</name>
    <name type="synonym">Tephritis capitata</name>
    <dbReference type="NCBI Taxonomy" id="7213"/>
    <lineage>
        <taxon>Eukaryota</taxon>
        <taxon>Metazoa</taxon>
        <taxon>Ecdysozoa</taxon>
        <taxon>Arthropoda</taxon>
        <taxon>Hexapoda</taxon>
        <taxon>Insecta</taxon>
        <taxon>Pterygota</taxon>
        <taxon>Neoptera</taxon>
        <taxon>Endopterygota</taxon>
        <taxon>Diptera</taxon>
        <taxon>Brachycera</taxon>
        <taxon>Muscomorpha</taxon>
        <taxon>Tephritoidea</taxon>
        <taxon>Tephritidae</taxon>
        <taxon>Ceratitis</taxon>
        <taxon>Ceratitis</taxon>
    </lineage>
</organism>
<dbReference type="EMBL" id="CAJHJT010000012">
    <property type="protein sequence ID" value="CAD7000436.1"/>
    <property type="molecule type" value="Genomic_DNA"/>
</dbReference>
<name>A0A811URM1_CERCA</name>
<protein>
    <submittedName>
        <fullName evidence="2">(Mediterranean fruit fly) hypothetical protein</fullName>
    </submittedName>
</protein>
<evidence type="ECO:0000313" key="2">
    <source>
        <dbReference type="EMBL" id="CAD7000436.1"/>
    </source>
</evidence>
<sequence length="170" mass="18835">MKPLNGKYTNGKDANGKDANGNKLTHRQIKDSLGERADLLKLLNVLLSAGYAACKSQERDTLKEVKVACSKLAGGGGGVGVVYSEKGDMRTFNFKYPLLLVIGHVDETSTKDSEQPKNVRLRDAVSLRIFQLTPRSYSCVPLNPRCVVVVQYDKDRKMLFRLAEEECAIK</sequence>